<reference evidence="2" key="1">
    <citation type="submission" date="2022-11" db="UniProtKB">
        <authorList>
            <consortium name="WormBaseParasite"/>
        </authorList>
    </citation>
    <scope>IDENTIFICATION</scope>
</reference>
<organism evidence="1 2">
    <name type="scientific">Romanomermis culicivorax</name>
    <name type="common">Nematode worm</name>
    <dbReference type="NCBI Taxonomy" id="13658"/>
    <lineage>
        <taxon>Eukaryota</taxon>
        <taxon>Metazoa</taxon>
        <taxon>Ecdysozoa</taxon>
        <taxon>Nematoda</taxon>
        <taxon>Enoplea</taxon>
        <taxon>Dorylaimia</taxon>
        <taxon>Mermithida</taxon>
        <taxon>Mermithoidea</taxon>
        <taxon>Mermithidae</taxon>
        <taxon>Romanomermis</taxon>
    </lineage>
</organism>
<dbReference type="WBParaSite" id="nRc.2.0.1.t03175-RA">
    <property type="protein sequence ID" value="nRc.2.0.1.t03175-RA"/>
    <property type="gene ID" value="nRc.2.0.1.g03175"/>
</dbReference>
<sequence length="125" mass="14023">MCLVKLPFKRLDLPQNLHTYGFKLVCTDRCSAKLDRKRKALPHISQFDSLRKYFGQVEQVKYEPLGSTRPTGIEPSLDVAAGKLRLVTDLCISICDKLIGKIVSYKIMIGSGKASNTTLFGQYLL</sequence>
<name>A0A915HNW6_ROMCU</name>
<evidence type="ECO:0000313" key="2">
    <source>
        <dbReference type="WBParaSite" id="nRc.2.0.1.t03175-RA"/>
    </source>
</evidence>
<dbReference type="Proteomes" id="UP000887565">
    <property type="component" value="Unplaced"/>
</dbReference>
<proteinExistence type="predicted"/>
<evidence type="ECO:0000313" key="1">
    <source>
        <dbReference type="Proteomes" id="UP000887565"/>
    </source>
</evidence>
<dbReference type="AlphaFoldDB" id="A0A915HNW6"/>
<keyword evidence="1" id="KW-1185">Reference proteome</keyword>
<protein>
    <submittedName>
        <fullName evidence="2">Uncharacterized protein</fullName>
    </submittedName>
</protein>
<accession>A0A915HNW6</accession>